<dbReference type="PIRSF" id="PIRSF006221">
    <property type="entry name" value="Ketosamine-3-kinase"/>
    <property type="match status" value="1"/>
</dbReference>
<dbReference type="SUPFAM" id="SSF56112">
    <property type="entry name" value="Protein kinase-like (PK-like)"/>
    <property type="match status" value="1"/>
</dbReference>
<dbReference type="InterPro" id="IPR011009">
    <property type="entry name" value="Kinase-like_dom_sf"/>
</dbReference>
<dbReference type="AlphaFoldDB" id="A0A644UH57"/>
<evidence type="ECO:0008006" key="2">
    <source>
        <dbReference type="Google" id="ProtNLM"/>
    </source>
</evidence>
<protein>
    <recommendedName>
        <fullName evidence="2">Fructosamine kinase</fullName>
    </recommendedName>
</protein>
<evidence type="ECO:0000313" key="1">
    <source>
        <dbReference type="EMBL" id="MPL78274.1"/>
    </source>
</evidence>
<name>A0A644UH57_9ZZZZ</name>
<dbReference type="EMBL" id="VSSQ01000115">
    <property type="protein sequence ID" value="MPL78274.1"/>
    <property type="molecule type" value="Genomic_DNA"/>
</dbReference>
<sequence>MMAHTKTGPAGDSFKCEANGLRELAKADALPVAKVISYGPNFITTEFISTTKPTPDFFINFGRGLARLHKFKHSEYGFYENNFIGATPQFNIPSENERFDWSQFFFNKRLLPQYLLLEENGLLTERVKTGFANLERRAGILLSGVDSEGASLLHGDLWSGNYICNTRDEAVLIDPAVYYGHREADLAMTRLFGYFPPDFYNAYNSEYPLLDGWQERERVYQLYHLMNHLNLFGTGYLGEVERLISSV</sequence>
<organism evidence="1">
    <name type="scientific">bioreactor metagenome</name>
    <dbReference type="NCBI Taxonomy" id="1076179"/>
    <lineage>
        <taxon>unclassified sequences</taxon>
        <taxon>metagenomes</taxon>
        <taxon>ecological metagenomes</taxon>
    </lineage>
</organism>
<dbReference type="PANTHER" id="PTHR12149">
    <property type="entry name" value="FRUCTOSAMINE 3 KINASE-RELATED PROTEIN"/>
    <property type="match status" value="1"/>
</dbReference>
<dbReference type="Pfam" id="PF03881">
    <property type="entry name" value="Fructosamin_kin"/>
    <property type="match status" value="1"/>
</dbReference>
<dbReference type="PANTHER" id="PTHR12149:SF8">
    <property type="entry name" value="PROTEIN-RIBULOSAMINE 3-KINASE"/>
    <property type="match status" value="1"/>
</dbReference>
<accession>A0A644UH57</accession>
<proteinExistence type="predicted"/>
<dbReference type="InterPro" id="IPR016477">
    <property type="entry name" value="Fructo-/Ketosamine-3-kinase"/>
</dbReference>
<dbReference type="Gene3D" id="3.90.1200.10">
    <property type="match status" value="1"/>
</dbReference>
<gene>
    <name evidence="1" type="ORF">SDC9_24138</name>
</gene>
<comment type="caution">
    <text evidence="1">The sequence shown here is derived from an EMBL/GenBank/DDBJ whole genome shotgun (WGS) entry which is preliminary data.</text>
</comment>
<reference evidence="1" key="1">
    <citation type="submission" date="2019-08" db="EMBL/GenBank/DDBJ databases">
        <authorList>
            <person name="Kucharzyk K."/>
            <person name="Murdoch R.W."/>
            <person name="Higgins S."/>
            <person name="Loffler F."/>
        </authorList>
    </citation>
    <scope>NUCLEOTIDE SEQUENCE</scope>
</reference>